<keyword evidence="2" id="KW-1185">Reference proteome</keyword>
<organism evidence="1 2">
    <name type="scientific">Ficus carica</name>
    <name type="common">Common fig</name>
    <dbReference type="NCBI Taxonomy" id="3494"/>
    <lineage>
        <taxon>Eukaryota</taxon>
        <taxon>Viridiplantae</taxon>
        <taxon>Streptophyta</taxon>
        <taxon>Embryophyta</taxon>
        <taxon>Tracheophyta</taxon>
        <taxon>Spermatophyta</taxon>
        <taxon>Magnoliopsida</taxon>
        <taxon>eudicotyledons</taxon>
        <taxon>Gunneridae</taxon>
        <taxon>Pentapetalae</taxon>
        <taxon>rosids</taxon>
        <taxon>fabids</taxon>
        <taxon>Rosales</taxon>
        <taxon>Moraceae</taxon>
        <taxon>Ficeae</taxon>
        <taxon>Ficus</taxon>
    </lineage>
</organism>
<reference evidence="1" key="1">
    <citation type="submission" date="2023-07" db="EMBL/GenBank/DDBJ databases">
        <title>draft genome sequence of fig (Ficus carica).</title>
        <authorList>
            <person name="Takahashi T."/>
            <person name="Nishimura K."/>
        </authorList>
    </citation>
    <scope>NUCLEOTIDE SEQUENCE</scope>
</reference>
<gene>
    <name evidence="1" type="ORF">TIFTF001_015406</name>
</gene>
<name>A0AA88D540_FICCA</name>
<evidence type="ECO:0000313" key="2">
    <source>
        <dbReference type="Proteomes" id="UP001187192"/>
    </source>
</evidence>
<protein>
    <submittedName>
        <fullName evidence="1">Uncharacterized protein</fullName>
    </submittedName>
</protein>
<sequence>MNQFSRLVKKIGDRNRSEQTSCELSIIDSVQITFRARGTGQGNTSPNTTGSLLVLSAPYCTCHVVLYRLTILSPSDRTDRVVTTCISTNPYLCPPSPDRRGTWHSPSGGPVPIRPSAITDLSIEVHLTDTPLVFPLLRGASLLKATRWRATA</sequence>
<comment type="caution">
    <text evidence="1">The sequence shown here is derived from an EMBL/GenBank/DDBJ whole genome shotgun (WGS) entry which is preliminary data.</text>
</comment>
<accession>A0AA88D540</accession>
<proteinExistence type="predicted"/>
<dbReference type="EMBL" id="BTGU01000022">
    <property type="protein sequence ID" value="GMN46223.1"/>
    <property type="molecule type" value="Genomic_DNA"/>
</dbReference>
<dbReference type="AlphaFoldDB" id="A0AA88D540"/>
<evidence type="ECO:0000313" key="1">
    <source>
        <dbReference type="EMBL" id="GMN46223.1"/>
    </source>
</evidence>
<dbReference type="Proteomes" id="UP001187192">
    <property type="component" value="Unassembled WGS sequence"/>
</dbReference>